<dbReference type="InterPro" id="IPR052354">
    <property type="entry name" value="Cell_Wall_Dynamics_Protein"/>
</dbReference>
<gene>
    <name evidence="1" type="ORF">B0I22_1588</name>
</gene>
<sequence>MESLQKHPLTSKYKSTFIKVGLVSSLGLAHFFGQASHESNLLPKVENLNYKADALIEGFGRHRISIADARKYGRTATQKANQEAIANIIYGGAWGKTNLGNTQFGDGWKYRGRGIFQITGRANYEALTKWAKSKGFNVDYVANPDALLNEADSIIGALWYWSVRGIQKYAEQDNLLAVSKIINLGSVGAKGAPKGLADRVAQTNKFRKIFK</sequence>
<dbReference type="PANTHER" id="PTHR34408:SF1">
    <property type="entry name" value="GLYCOSYL HYDROLASE FAMILY 19 DOMAIN-CONTAINING PROTEIN HI_1415"/>
    <property type="match status" value="1"/>
</dbReference>
<dbReference type="Proteomes" id="UP000295313">
    <property type="component" value="Unassembled WGS sequence"/>
</dbReference>
<reference evidence="1 2" key="1">
    <citation type="submission" date="2019-03" db="EMBL/GenBank/DDBJ databases">
        <title>Genomic Encyclopedia of Type Strains, Phase III (KMG-III): the genomes of soil and plant-associated and newly described type strains.</title>
        <authorList>
            <person name="Whitman W."/>
        </authorList>
    </citation>
    <scope>NUCLEOTIDE SEQUENCE [LARGE SCALE GENOMIC DNA]</scope>
    <source>
        <strain evidence="1 2">CGMCC 1.12802</strain>
    </source>
</reference>
<dbReference type="SUPFAM" id="SSF53955">
    <property type="entry name" value="Lysozyme-like"/>
    <property type="match status" value="1"/>
</dbReference>
<organism evidence="1 2">
    <name type="scientific">Epilithonimonas xixisoli</name>
    <dbReference type="NCBI Taxonomy" id="1476462"/>
    <lineage>
        <taxon>Bacteria</taxon>
        <taxon>Pseudomonadati</taxon>
        <taxon>Bacteroidota</taxon>
        <taxon>Flavobacteriia</taxon>
        <taxon>Flavobacteriales</taxon>
        <taxon>Weeksellaceae</taxon>
        <taxon>Chryseobacterium group</taxon>
        <taxon>Epilithonimonas</taxon>
    </lineage>
</organism>
<dbReference type="OrthoDB" id="961266at2"/>
<proteinExistence type="predicted"/>
<dbReference type="PANTHER" id="PTHR34408">
    <property type="entry name" value="FAMILY PROTEIN, PUTATIVE-RELATED"/>
    <property type="match status" value="1"/>
</dbReference>
<dbReference type="RefSeq" id="WP_133944049.1">
    <property type="nucleotide sequence ID" value="NZ_SOEO01000002.1"/>
</dbReference>
<name>A0A4R8IEB8_9FLAO</name>
<dbReference type="AlphaFoldDB" id="A0A4R8IEB8"/>
<dbReference type="EMBL" id="SOEO01000002">
    <property type="protein sequence ID" value="TDX84000.1"/>
    <property type="molecule type" value="Genomic_DNA"/>
</dbReference>
<evidence type="ECO:0000313" key="2">
    <source>
        <dbReference type="Proteomes" id="UP000295313"/>
    </source>
</evidence>
<dbReference type="InterPro" id="IPR023346">
    <property type="entry name" value="Lysozyme-like_dom_sf"/>
</dbReference>
<dbReference type="Gene3D" id="1.10.530.10">
    <property type="match status" value="1"/>
</dbReference>
<evidence type="ECO:0000313" key="1">
    <source>
        <dbReference type="EMBL" id="TDX84000.1"/>
    </source>
</evidence>
<protein>
    <submittedName>
        <fullName evidence="1">Putative chitinase</fullName>
    </submittedName>
</protein>
<comment type="caution">
    <text evidence="1">The sequence shown here is derived from an EMBL/GenBank/DDBJ whole genome shotgun (WGS) entry which is preliminary data.</text>
</comment>
<keyword evidence="2" id="KW-1185">Reference proteome</keyword>
<accession>A0A4R8IEB8</accession>